<evidence type="ECO:0000313" key="3">
    <source>
        <dbReference type="EMBL" id="GBL77238.1"/>
    </source>
</evidence>
<feature type="signal peptide" evidence="2">
    <location>
        <begin position="1"/>
        <end position="26"/>
    </location>
</feature>
<dbReference type="EMBL" id="BGPR01080077">
    <property type="protein sequence ID" value="GBL77238.1"/>
    <property type="molecule type" value="Genomic_DNA"/>
</dbReference>
<evidence type="ECO:0000256" key="2">
    <source>
        <dbReference type="SAM" id="SignalP"/>
    </source>
</evidence>
<dbReference type="EMBL" id="BGPR01080081">
    <property type="protein sequence ID" value="GBL77247.1"/>
    <property type="molecule type" value="Genomic_DNA"/>
</dbReference>
<gene>
    <name evidence="3" type="ORF">AVEN_51128_1</name>
    <name evidence="4" type="ORF">AVEN_72079_1</name>
</gene>
<reference evidence="4 5" key="1">
    <citation type="journal article" date="2019" name="Sci. Rep.">
        <title>Orb-weaving spider Araneus ventricosus genome elucidates the spidroin gene catalogue.</title>
        <authorList>
            <person name="Kono N."/>
            <person name="Nakamura H."/>
            <person name="Ohtoshi R."/>
            <person name="Moran D.A.P."/>
            <person name="Shinohara A."/>
            <person name="Yoshida Y."/>
            <person name="Fujiwara M."/>
            <person name="Mori M."/>
            <person name="Tomita M."/>
            <person name="Arakawa K."/>
        </authorList>
    </citation>
    <scope>NUCLEOTIDE SEQUENCE [LARGE SCALE GENOMIC DNA]</scope>
</reference>
<feature type="transmembrane region" description="Helical" evidence="1">
    <location>
        <begin position="133"/>
        <end position="152"/>
    </location>
</feature>
<comment type="caution">
    <text evidence="4">The sequence shown here is derived from an EMBL/GenBank/DDBJ whole genome shotgun (WGS) entry which is preliminary data.</text>
</comment>
<keyword evidence="1" id="KW-1133">Transmembrane helix</keyword>
<feature type="transmembrane region" description="Helical" evidence="1">
    <location>
        <begin position="201"/>
        <end position="225"/>
    </location>
</feature>
<proteinExistence type="predicted"/>
<evidence type="ECO:0000313" key="4">
    <source>
        <dbReference type="EMBL" id="GBL77247.1"/>
    </source>
</evidence>
<name>A0A4Y2ACB1_ARAVE</name>
<keyword evidence="1" id="KW-0472">Membrane</keyword>
<organism evidence="4 5">
    <name type="scientific">Araneus ventricosus</name>
    <name type="common">Orbweaver spider</name>
    <name type="synonym">Epeira ventricosa</name>
    <dbReference type="NCBI Taxonomy" id="182803"/>
    <lineage>
        <taxon>Eukaryota</taxon>
        <taxon>Metazoa</taxon>
        <taxon>Ecdysozoa</taxon>
        <taxon>Arthropoda</taxon>
        <taxon>Chelicerata</taxon>
        <taxon>Arachnida</taxon>
        <taxon>Araneae</taxon>
        <taxon>Araneomorphae</taxon>
        <taxon>Entelegynae</taxon>
        <taxon>Araneoidea</taxon>
        <taxon>Araneidae</taxon>
        <taxon>Araneus</taxon>
    </lineage>
</organism>
<keyword evidence="1" id="KW-0812">Transmembrane</keyword>
<sequence>IVTGLSFLTPLAVVTLPLAISGGVAAAVGGGVVVGTTGTELGLLIKKLEEAKTLAMQEMENFSIMAQWFSHTQELKNALGHLIDCDLLNEMSEDLKKFHNEVEDNFDSLKDGFREVLTMCIGKMCKQSKIVKLFGVVFAPVVMTFVLVVCLLRDHNRIVLDCMLQVDRFAVGFMSTLGIGVQTGRLTVGLATKGAAAAGRAASVAIATSVFVALGVVVDVVNVVLSSIDIHTRPEPKHAKKIKEAAEQLEKEFEFIKRVYDELKKWKSIDRAYVNEWKTFIISHVPHAAAQIDIKMAVKPYLSEAAWGSIKLQRYSSDGNNWLVKIPASYSQMLSRQSHLIIKRQSCQVAQWTQWKTFIVHHIPNDAKQDDIKMAVRSQLPEEAWGSIKLQRLSTDGNNWIVKVPGRHSQNLVQQPHIIIKRERCFITQ</sequence>
<evidence type="ECO:0000256" key="1">
    <source>
        <dbReference type="SAM" id="Phobius"/>
    </source>
</evidence>
<keyword evidence="2" id="KW-0732">Signal</keyword>
<keyword evidence="5" id="KW-1185">Reference proteome</keyword>
<dbReference type="Proteomes" id="UP000499080">
    <property type="component" value="Unassembled WGS sequence"/>
</dbReference>
<feature type="chain" id="PRO_5036362061" evidence="2">
    <location>
        <begin position="27"/>
        <end position="429"/>
    </location>
</feature>
<feature type="non-terminal residue" evidence="4">
    <location>
        <position position="1"/>
    </location>
</feature>
<evidence type="ECO:0000313" key="5">
    <source>
        <dbReference type="Proteomes" id="UP000499080"/>
    </source>
</evidence>
<protein>
    <submittedName>
        <fullName evidence="4">Uncharacterized protein</fullName>
    </submittedName>
</protein>
<dbReference type="AlphaFoldDB" id="A0A4Y2ACB1"/>
<accession>A0A4Y2ACB1</accession>
<feature type="transmembrane region" description="Helical" evidence="1">
    <location>
        <begin position="164"/>
        <end position="181"/>
    </location>
</feature>